<dbReference type="InterPro" id="IPR053781">
    <property type="entry name" value="F-box_AtFBL13-like"/>
</dbReference>
<dbReference type="InterPro" id="IPR032675">
    <property type="entry name" value="LRR_dom_sf"/>
</dbReference>
<dbReference type="EMBL" id="JAKOGI010000375">
    <property type="protein sequence ID" value="KAJ8435928.1"/>
    <property type="molecule type" value="Genomic_DNA"/>
</dbReference>
<gene>
    <name evidence="2" type="ORF">Cgig2_013275</name>
</gene>
<dbReference type="InterPro" id="IPR055411">
    <property type="entry name" value="LRR_FXL15/At3g58940/PEG3-like"/>
</dbReference>
<dbReference type="SMART" id="SM00256">
    <property type="entry name" value="FBOX"/>
    <property type="match status" value="1"/>
</dbReference>
<sequence>MASNSILEKNSKKVGHMEDIDHISSLPDDILGKILSYLPTKYAVSTCILSRRWRRLLMLTTVLDFDDSLLFGHRSRSHSQRIFSSFRSFVERMLTLCRSSNIDKVRLKCYKHNGFKSDPVFTSSEINAIVRLALSLQVKELDVLMATTKYDDLPPCVLELSAFTHKTLELLKLDGKFSLKVPSSFCLPVLKTLDLDSVEFRYSSSITRFFSGCPVLEEFSLEGSLWETAAMVSIHAPRLQKLTLKLTRNGSYIKRHQVLLNCPNLVHLSYSDCIAKQYSLLDLHALVEADIDVVDYFQFQEDSLLTLLAGLSNVTHLSIGAACVKALRNCELQQHELPMFDKLNKLSLSVRFRDAGWEEVLIKFLGSSPILETLLFPMGLGFGTSSNDFRELDYLQSLLEPVPSCIVNNLKVVEISCCFCLKKELEIIKYFLKNARVLEVKASFILLVLVLLM</sequence>
<name>A0A9Q1QBB9_9CARY</name>
<dbReference type="AlphaFoldDB" id="A0A9Q1QBB9"/>
<accession>A0A9Q1QBB9</accession>
<dbReference type="Pfam" id="PF24758">
    <property type="entry name" value="LRR_At5g56370"/>
    <property type="match status" value="1"/>
</dbReference>
<dbReference type="SUPFAM" id="SSF81383">
    <property type="entry name" value="F-box domain"/>
    <property type="match status" value="1"/>
</dbReference>
<dbReference type="OrthoDB" id="612216at2759"/>
<organism evidence="2 3">
    <name type="scientific">Carnegiea gigantea</name>
    <dbReference type="NCBI Taxonomy" id="171969"/>
    <lineage>
        <taxon>Eukaryota</taxon>
        <taxon>Viridiplantae</taxon>
        <taxon>Streptophyta</taxon>
        <taxon>Embryophyta</taxon>
        <taxon>Tracheophyta</taxon>
        <taxon>Spermatophyta</taxon>
        <taxon>Magnoliopsida</taxon>
        <taxon>eudicotyledons</taxon>
        <taxon>Gunneridae</taxon>
        <taxon>Pentapetalae</taxon>
        <taxon>Caryophyllales</taxon>
        <taxon>Cactineae</taxon>
        <taxon>Cactaceae</taxon>
        <taxon>Cactoideae</taxon>
        <taxon>Echinocereeae</taxon>
        <taxon>Carnegiea</taxon>
    </lineage>
</organism>
<dbReference type="Pfam" id="PF00646">
    <property type="entry name" value="F-box"/>
    <property type="match status" value="1"/>
</dbReference>
<dbReference type="SUPFAM" id="SSF52047">
    <property type="entry name" value="RNI-like"/>
    <property type="match status" value="1"/>
</dbReference>
<feature type="domain" description="F-box" evidence="1">
    <location>
        <begin position="20"/>
        <end position="57"/>
    </location>
</feature>
<dbReference type="InterPro" id="IPR001810">
    <property type="entry name" value="F-box_dom"/>
</dbReference>
<dbReference type="PANTHER" id="PTHR31293:SF12">
    <property type="entry name" value="RNI-LIKE SUPERFAMILY PROTEIN"/>
    <property type="match status" value="1"/>
</dbReference>
<comment type="caution">
    <text evidence="2">The sequence shown here is derived from an EMBL/GenBank/DDBJ whole genome shotgun (WGS) entry which is preliminary data.</text>
</comment>
<dbReference type="InterPro" id="IPR006566">
    <property type="entry name" value="FBD"/>
</dbReference>
<dbReference type="CDD" id="cd22160">
    <property type="entry name" value="F-box_AtFBL13-like"/>
    <property type="match status" value="1"/>
</dbReference>
<dbReference type="Proteomes" id="UP001153076">
    <property type="component" value="Unassembled WGS sequence"/>
</dbReference>
<dbReference type="InterPro" id="IPR036047">
    <property type="entry name" value="F-box-like_dom_sf"/>
</dbReference>
<evidence type="ECO:0000313" key="2">
    <source>
        <dbReference type="EMBL" id="KAJ8435928.1"/>
    </source>
</evidence>
<dbReference type="Gene3D" id="3.80.10.10">
    <property type="entry name" value="Ribonuclease Inhibitor"/>
    <property type="match status" value="1"/>
</dbReference>
<dbReference type="PROSITE" id="PS50181">
    <property type="entry name" value="FBOX"/>
    <property type="match status" value="1"/>
</dbReference>
<dbReference type="PANTHER" id="PTHR31293">
    <property type="entry name" value="RNI-LIKE SUPERFAMILY PROTEIN"/>
    <property type="match status" value="1"/>
</dbReference>
<proteinExistence type="predicted"/>
<reference evidence="2" key="1">
    <citation type="submission" date="2022-04" db="EMBL/GenBank/DDBJ databases">
        <title>Carnegiea gigantea Genome sequencing and assembly v2.</title>
        <authorList>
            <person name="Copetti D."/>
            <person name="Sanderson M.J."/>
            <person name="Burquez A."/>
            <person name="Wojciechowski M.F."/>
        </authorList>
    </citation>
    <scope>NUCLEOTIDE SEQUENCE</scope>
    <source>
        <strain evidence="2">SGP5-SGP5p</strain>
        <tissue evidence="2">Aerial part</tissue>
    </source>
</reference>
<keyword evidence="3" id="KW-1185">Reference proteome</keyword>
<dbReference type="Gene3D" id="1.20.1280.50">
    <property type="match status" value="1"/>
</dbReference>
<evidence type="ECO:0000259" key="1">
    <source>
        <dbReference type="PROSITE" id="PS50181"/>
    </source>
</evidence>
<dbReference type="InterPro" id="IPR055294">
    <property type="entry name" value="FBL60-like"/>
</dbReference>
<evidence type="ECO:0000313" key="3">
    <source>
        <dbReference type="Proteomes" id="UP001153076"/>
    </source>
</evidence>
<protein>
    <recommendedName>
        <fullName evidence="1">F-box domain-containing protein</fullName>
    </recommendedName>
</protein>
<dbReference type="Pfam" id="PF08387">
    <property type="entry name" value="FBD"/>
    <property type="match status" value="1"/>
</dbReference>